<dbReference type="EMBL" id="KQ242283">
    <property type="protein sequence ID" value="KNC79553.1"/>
    <property type="molecule type" value="Genomic_DNA"/>
</dbReference>
<protein>
    <submittedName>
        <fullName evidence="1">Uncharacterized protein</fullName>
    </submittedName>
</protein>
<dbReference type="AlphaFoldDB" id="A0A0L0FUE5"/>
<accession>A0A0L0FUE5</accession>
<dbReference type="RefSeq" id="XP_014153455.1">
    <property type="nucleotide sequence ID" value="XM_014297980.1"/>
</dbReference>
<sequence>MVRTLNVLAESKGVREEASATSRRVAERVLKCASELARSRNGMRVAEKIEVTDFVDSKKLPVALRADMVSLAQEDIAGSVDLLKSLSPSVRKLEANPDGGMMMDNEAMNSLYSLRGNRARKMGITKEYLQHIRRQEELLMGVLMEYLRYQRGQRCNGLITDARPFNLLL</sequence>
<organism evidence="1 2">
    <name type="scientific">Sphaeroforma arctica JP610</name>
    <dbReference type="NCBI Taxonomy" id="667725"/>
    <lineage>
        <taxon>Eukaryota</taxon>
        <taxon>Ichthyosporea</taxon>
        <taxon>Ichthyophonida</taxon>
        <taxon>Sphaeroforma</taxon>
    </lineage>
</organism>
<reference evidence="1 2" key="1">
    <citation type="submission" date="2011-02" db="EMBL/GenBank/DDBJ databases">
        <title>The Genome Sequence of Sphaeroforma arctica JP610.</title>
        <authorList>
            <consortium name="The Broad Institute Genome Sequencing Platform"/>
            <person name="Russ C."/>
            <person name="Cuomo C."/>
            <person name="Young S.K."/>
            <person name="Zeng Q."/>
            <person name="Gargeya S."/>
            <person name="Alvarado L."/>
            <person name="Berlin A."/>
            <person name="Chapman S.B."/>
            <person name="Chen Z."/>
            <person name="Freedman E."/>
            <person name="Gellesch M."/>
            <person name="Goldberg J."/>
            <person name="Griggs A."/>
            <person name="Gujja S."/>
            <person name="Heilman E."/>
            <person name="Heiman D."/>
            <person name="Howarth C."/>
            <person name="Mehta T."/>
            <person name="Neiman D."/>
            <person name="Pearson M."/>
            <person name="Roberts A."/>
            <person name="Saif S."/>
            <person name="Shea T."/>
            <person name="Shenoy N."/>
            <person name="Sisk P."/>
            <person name="Stolte C."/>
            <person name="Sykes S."/>
            <person name="White J."/>
            <person name="Yandava C."/>
            <person name="Burger G."/>
            <person name="Gray M.W."/>
            <person name="Holland P.W.H."/>
            <person name="King N."/>
            <person name="Lang F.B.F."/>
            <person name="Roger A.J."/>
            <person name="Ruiz-Trillo I."/>
            <person name="Haas B."/>
            <person name="Nusbaum C."/>
            <person name="Birren B."/>
        </authorList>
    </citation>
    <scope>NUCLEOTIDE SEQUENCE [LARGE SCALE GENOMIC DNA]</scope>
    <source>
        <strain evidence="1 2">JP610</strain>
    </source>
</reference>
<evidence type="ECO:0000313" key="2">
    <source>
        <dbReference type="Proteomes" id="UP000054560"/>
    </source>
</evidence>
<evidence type="ECO:0000313" key="1">
    <source>
        <dbReference type="EMBL" id="KNC79553.1"/>
    </source>
</evidence>
<dbReference type="Proteomes" id="UP000054560">
    <property type="component" value="Unassembled WGS sequence"/>
</dbReference>
<name>A0A0L0FUE5_9EUKA</name>
<gene>
    <name evidence="1" type="ORF">SARC_08052</name>
</gene>
<proteinExistence type="predicted"/>
<dbReference type="GeneID" id="25908556"/>
<keyword evidence="2" id="KW-1185">Reference proteome</keyword>